<dbReference type="Gene3D" id="2.10.109.10">
    <property type="entry name" value="Umud Fragment, subunit A"/>
    <property type="match status" value="1"/>
</dbReference>
<dbReference type="InterPro" id="IPR019756">
    <property type="entry name" value="Pept_S26A_signal_pept_1_Ser-AS"/>
</dbReference>
<evidence type="ECO:0000256" key="7">
    <source>
        <dbReference type="PIRSR" id="PIRSR600223-1"/>
    </source>
</evidence>
<dbReference type="InterPro" id="IPR019757">
    <property type="entry name" value="Pept_S26A_signal_pept_1_Lys-AS"/>
</dbReference>
<dbReference type="GO" id="GO:0016020">
    <property type="term" value="C:membrane"/>
    <property type="evidence" value="ECO:0007669"/>
    <property type="project" value="UniProtKB-SubCell"/>
</dbReference>
<comment type="subcellular location">
    <subcellularLocation>
        <location evidence="9">Membrane</location>
        <topology evidence="9">Single-pass type II membrane protein</topology>
    </subcellularLocation>
</comment>
<dbReference type="EC" id="3.4.21.89" evidence="3 8"/>
<dbReference type="AlphaFoldDB" id="A0A6M4A1D0"/>
<protein>
    <recommendedName>
        <fullName evidence="4 8">Signal peptidase I</fullName>
        <ecNumber evidence="3 8">3.4.21.89</ecNumber>
    </recommendedName>
</protein>
<dbReference type="PRINTS" id="PR00727">
    <property type="entry name" value="LEADERPTASE"/>
</dbReference>
<reference evidence="11 12" key="1">
    <citation type="journal article" date="2019" name="Int. J. Syst. Evol. Microbiol.">
        <title>Undibacterium piscinae sp. nov., isolated from Korean shiner intestine.</title>
        <authorList>
            <person name="Lee S.Y."/>
            <person name="Kang W."/>
            <person name="Kim P.S."/>
            <person name="Kim H.S."/>
            <person name="Sung H."/>
            <person name="Shin N.R."/>
            <person name="Whon T.W."/>
            <person name="Yun J.H."/>
            <person name="Lee J.Y."/>
            <person name="Lee J.Y."/>
            <person name="Jung M.J."/>
            <person name="Jeong Y.S."/>
            <person name="Tak E.J."/>
            <person name="Han J.E."/>
            <person name="Hyun D.W."/>
            <person name="Kang M.S."/>
            <person name="Lee K.E."/>
            <person name="Lee B.H."/>
            <person name="Bae J.W."/>
        </authorList>
    </citation>
    <scope>NUCLEOTIDE SEQUENCE [LARGE SCALE GENOMIC DNA]</scope>
    <source>
        <strain evidence="11 12">S11R28</strain>
    </source>
</reference>
<keyword evidence="5 8" id="KW-0645">Protease</keyword>
<dbReference type="SUPFAM" id="SSF51306">
    <property type="entry name" value="LexA/Signal peptidase"/>
    <property type="match status" value="1"/>
</dbReference>
<evidence type="ECO:0000256" key="9">
    <source>
        <dbReference type="RuleBase" id="RU362042"/>
    </source>
</evidence>
<keyword evidence="6 8" id="KW-0378">Hydrolase</keyword>
<dbReference type="InterPro" id="IPR000223">
    <property type="entry name" value="Pept_S26A_signal_pept_1"/>
</dbReference>
<evidence type="ECO:0000256" key="8">
    <source>
        <dbReference type="RuleBase" id="RU003993"/>
    </source>
</evidence>
<dbReference type="Pfam" id="PF10502">
    <property type="entry name" value="Peptidase_S26"/>
    <property type="match status" value="1"/>
</dbReference>
<dbReference type="InterPro" id="IPR019533">
    <property type="entry name" value="Peptidase_S26"/>
</dbReference>
<dbReference type="GO" id="GO:0004252">
    <property type="term" value="F:serine-type endopeptidase activity"/>
    <property type="evidence" value="ECO:0007669"/>
    <property type="project" value="InterPro"/>
</dbReference>
<dbReference type="PANTHER" id="PTHR43390">
    <property type="entry name" value="SIGNAL PEPTIDASE I"/>
    <property type="match status" value="1"/>
</dbReference>
<evidence type="ECO:0000256" key="2">
    <source>
        <dbReference type="ARBA" id="ARBA00009370"/>
    </source>
</evidence>
<dbReference type="GO" id="GO:0009003">
    <property type="term" value="F:signal peptidase activity"/>
    <property type="evidence" value="ECO:0007669"/>
    <property type="project" value="UniProtKB-EC"/>
</dbReference>
<dbReference type="InterPro" id="IPR019758">
    <property type="entry name" value="Pept_S26A_signal_pept_1_CS"/>
</dbReference>
<evidence type="ECO:0000256" key="5">
    <source>
        <dbReference type="ARBA" id="ARBA00022670"/>
    </source>
</evidence>
<sequence length="227" mass="25660">MSLNIRKLAAENKGFLVFLFGMVLMRSALADWYLVPSSSMYPTLLEGDRVICDRIAYDVKLPFTDVILKHVAEPQRGDVVTFASPEDGVRLVKRLIAVPGDVVEMRNERLIINGVEANYQAIEKDAGHLTPLREYPAQQLVFRESLGAMQHEMIVMPDRAAMHTFGPVTVPPGQYMMLGDNRDNSKDSRYIGMVKRELITGQVKRLLFSLDGDRYYLPRLERIGSSV</sequence>
<accession>A0A6M4A1D0</accession>
<evidence type="ECO:0000256" key="1">
    <source>
        <dbReference type="ARBA" id="ARBA00000677"/>
    </source>
</evidence>
<dbReference type="KEGG" id="upi:EJG51_004125"/>
<name>A0A6M4A1D0_9BURK</name>
<evidence type="ECO:0000256" key="6">
    <source>
        <dbReference type="ARBA" id="ARBA00022801"/>
    </source>
</evidence>
<dbReference type="PROSITE" id="PS00760">
    <property type="entry name" value="SPASE_I_2"/>
    <property type="match status" value="1"/>
</dbReference>
<gene>
    <name evidence="11" type="primary">lepB</name>
    <name evidence="11" type="ORF">EJG51_004125</name>
</gene>
<organism evidence="11 12">
    <name type="scientific">Undibacterium piscinae</name>
    <dbReference type="NCBI Taxonomy" id="2495591"/>
    <lineage>
        <taxon>Bacteria</taxon>
        <taxon>Pseudomonadati</taxon>
        <taxon>Pseudomonadota</taxon>
        <taxon>Betaproteobacteria</taxon>
        <taxon>Burkholderiales</taxon>
        <taxon>Oxalobacteraceae</taxon>
        <taxon>Undibacterium</taxon>
    </lineage>
</organism>
<evidence type="ECO:0000313" key="12">
    <source>
        <dbReference type="Proteomes" id="UP000274350"/>
    </source>
</evidence>
<feature type="domain" description="Peptidase S26" evidence="10">
    <location>
        <begin position="16"/>
        <end position="204"/>
    </location>
</feature>
<dbReference type="Proteomes" id="UP000274350">
    <property type="component" value="Chromosome"/>
</dbReference>
<proteinExistence type="inferred from homology"/>
<comment type="similarity">
    <text evidence="2 9">Belongs to the peptidase S26 family.</text>
</comment>
<dbReference type="InterPro" id="IPR036286">
    <property type="entry name" value="LexA/Signal_pep-like_sf"/>
</dbReference>
<evidence type="ECO:0000256" key="3">
    <source>
        <dbReference type="ARBA" id="ARBA00013208"/>
    </source>
</evidence>
<dbReference type="PROSITE" id="PS00501">
    <property type="entry name" value="SPASE_I_1"/>
    <property type="match status" value="1"/>
</dbReference>
<dbReference type="PANTHER" id="PTHR43390:SF1">
    <property type="entry name" value="CHLOROPLAST PROCESSING PEPTIDASE"/>
    <property type="match status" value="1"/>
</dbReference>
<dbReference type="GO" id="GO:0010027">
    <property type="term" value="P:thylakoid membrane organization"/>
    <property type="evidence" value="ECO:0007669"/>
    <property type="project" value="TreeGrafter"/>
</dbReference>
<feature type="active site" evidence="7">
    <location>
        <position position="93"/>
    </location>
</feature>
<dbReference type="CDD" id="cd06530">
    <property type="entry name" value="S26_SPase_I"/>
    <property type="match status" value="1"/>
</dbReference>
<evidence type="ECO:0000256" key="4">
    <source>
        <dbReference type="ARBA" id="ARBA00019232"/>
    </source>
</evidence>
<evidence type="ECO:0000259" key="10">
    <source>
        <dbReference type="Pfam" id="PF10502"/>
    </source>
</evidence>
<keyword evidence="12" id="KW-1185">Reference proteome</keyword>
<dbReference type="OrthoDB" id="9815782at2"/>
<comment type="catalytic activity">
    <reaction evidence="1 8">
        <text>Cleavage of hydrophobic, N-terminal signal or leader sequences from secreted and periplasmic proteins.</text>
        <dbReference type="EC" id="3.4.21.89"/>
    </reaction>
</comment>
<dbReference type="PROSITE" id="PS00761">
    <property type="entry name" value="SPASE_I_3"/>
    <property type="match status" value="1"/>
</dbReference>
<feature type="active site" evidence="7">
    <location>
        <position position="39"/>
    </location>
</feature>
<dbReference type="GO" id="GO:0006465">
    <property type="term" value="P:signal peptide processing"/>
    <property type="evidence" value="ECO:0007669"/>
    <property type="project" value="InterPro"/>
</dbReference>
<dbReference type="EMBL" id="CP051152">
    <property type="protein sequence ID" value="QJQ05176.1"/>
    <property type="molecule type" value="Genomic_DNA"/>
</dbReference>
<evidence type="ECO:0000313" key="11">
    <source>
        <dbReference type="EMBL" id="QJQ05176.1"/>
    </source>
</evidence>
<dbReference type="NCBIfam" id="TIGR02227">
    <property type="entry name" value="sigpep_I_bact"/>
    <property type="match status" value="1"/>
</dbReference>